<dbReference type="GO" id="GO:0003676">
    <property type="term" value="F:nucleic acid binding"/>
    <property type="evidence" value="ECO:0007669"/>
    <property type="project" value="InterPro"/>
</dbReference>
<dbReference type="EMBL" id="MU157826">
    <property type="protein sequence ID" value="KAF9534224.1"/>
    <property type="molecule type" value="Genomic_DNA"/>
</dbReference>
<dbReference type="InterPro" id="IPR047021">
    <property type="entry name" value="REXO1/3/4-like"/>
</dbReference>
<evidence type="ECO:0000256" key="4">
    <source>
        <dbReference type="ARBA" id="ARBA00022801"/>
    </source>
</evidence>
<organism evidence="9 10">
    <name type="scientific">Crepidotus variabilis</name>
    <dbReference type="NCBI Taxonomy" id="179855"/>
    <lineage>
        <taxon>Eukaryota</taxon>
        <taxon>Fungi</taxon>
        <taxon>Dikarya</taxon>
        <taxon>Basidiomycota</taxon>
        <taxon>Agaricomycotina</taxon>
        <taxon>Agaricomycetes</taxon>
        <taxon>Agaricomycetidae</taxon>
        <taxon>Agaricales</taxon>
        <taxon>Agaricineae</taxon>
        <taxon>Crepidotaceae</taxon>
        <taxon>Crepidotus</taxon>
    </lineage>
</organism>
<feature type="region of interest" description="Disordered" evidence="7">
    <location>
        <begin position="40"/>
        <end position="60"/>
    </location>
</feature>
<accession>A0A9P6ESI5</accession>
<feature type="compositionally biased region" description="Low complexity" evidence="7">
    <location>
        <begin position="50"/>
        <end position="60"/>
    </location>
</feature>
<evidence type="ECO:0000256" key="1">
    <source>
        <dbReference type="ARBA" id="ARBA00004123"/>
    </source>
</evidence>
<dbReference type="InterPro" id="IPR012337">
    <property type="entry name" value="RNaseH-like_sf"/>
</dbReference>
<dbReference type="GO" id="GO:0005634">
    <property type="term" value="C:nucleus"/>
    <property type="evidence" value="ECO:0007669"/>
    <property type="project" value="UniProtKB-SubCell"/>
</dbReference>
<keyword evidence="4" id="KW-0378">Hydrolase</keyword>
<evidence type="ECO:0000259" key="8">
    <source>
        <dbReference type="SMART" id="SM00479"/>
    </source>
</evidence>
<dbReference type="PANTHER" id="PTHR12801">
    <property type="entry name" value="RNA EXONUCLEASE REXO1 / RECO3 FAMILY MEMBER-RELATED"/>
    <property type="match status" value="1"/>
</dbReference>
<keyword evidence="3" id="KW-0540">Nuclease</keyword>
<dbReference type="AlphaFoldDB" id="A0A9P6ESI5"/>
<comment type="similarity">
    <text evidence="2">Belongs to the REXO1/REXO3 family.</text>
</comment>
<protein>
    <submittedName>
        <fullName evidence="9">Ribonuclease H-like domain-containing protein</fullName>
    </submittedName>
</protein>
<dbReference type="OrthoDB" id="8191639at2759"/>
<evidence type="ECO:0000256" key="3">
    <source>
        <dbReference type="ARBA" id="ARBA00022722"/>
    </source>
</evidence>
<dbReference type="InterPro" id="IPR036397">
    <property type="entry name" value="RNaseH_sf"/>
</dbReference>
<keyword evidence="10" id="KW-1185">Reference proteome</keyword>
<dbReference type="InterPro" id="IPR013520">
    <property type="entry name" value="Ribonucl_H"/>
</dbReference>
<dbReference type="InterPro" id="IPR034922">
    <property type="entry name" value="REX1-like_exo"/>
</dbReference>
<feature type="domain" description="Exonuclease" evidence="8">
    <location>
        <begin position="357"/>
        <end position="520"/>
    </location>
</feature>
<dbReference type="Pfam" id="PF00929">
    <property type="entry name" value="RNase_T"/>
    <property type="match status" value="1"/>
</dbReference>
<evidence type="ECO:0000256" key="6">
    <source>
        <dbReference type="ARBA" id="ARBA00023242"/>
    </source>
</evidence>
<name>A0A9P6ESI5_9AGAR</name>
<dbReference type="CDD" id="cd06145">
    <property type="entry name" value="REX1_like"/>
    <property type="match status" value="1"/>
</dbReference>
<evidence type="ECO:0000313" key="10">
    <source>
        <dbReference type="Proteomes" id="UP000807306"/>
    </source>
</evidence>
<dbReference type="PANTHER" id="PTHR12801:SF115">
    <property type="entry name" value="FI18136P1-RELATED"/>
    <property type="match status" value="1"/>
</dbReference>
<evidence type="ECO:0000313" key="9">
    <source>
        <dbReference type="EMBL" id="KAF9534224.1"/>
    </source>
</evidence>
<dbReference type="GO" id="GO:0010629">
    <property type="term" value="P:negative regulation of gene expression"/>
    <property type="evidence" value="ECO:0007669"/>
    <property type="project" value="UniProtKB-ARBA"/>
</dbReference>
<dbReference type="Gene3D" id="3.30.420.10">
    <property type="entry name" value="Ribonuclease H-like superfamily/Ribonuclease H"/>
    <property type="match status" value="1"/>
</dbReference>
<sequence>MFSTLGLFRSLPCPHHDSCSLQNCLFSHSLNTPEPRLLNLVPTPAPRPQPVASSSSSYPPVARVQPLPKPINIIPAKRPAISPVKTTPASPEPPRKVQKLGPTQKSTTVPAAARTESGVPILRVNAAQSQVALPVRQTMLKTLYEHFCVLYQQLLPANPSLAADHALKQEEEVYSKSTKTTYRHAVIQCVAILKRRPIPTSLNDSSVGTEDEIASRAEAQKQIECLRLTQDNLRHLIHTVDELQKWGYFIDVPPEEGGTQPSAEGKIVRCDRCPQYYLAKRLEEADQCIYHWGRPYMTRIGGEKIRMYRCCQRPVSDGEGCMHGPHVFSEKDAEALHSRQAFSFLQPSTPDNSTKLDVAAMDCEMVYSTGGLRVARVSVIDGAEKEVFDQLVQMDDGVEVIDYNTRFSGINQEIHSQATLKLAGIRSALDQLIDSNTILIGHALDNDLKTLRIIHHRCIDTALLFPHKAGSPYRRSLKDLTREKLGKMIQTGSATEGHSSVEDAAATLDLVRWFILNKAKSAILADVAP</sequence>
<dbReference type="Proteomes" id="UP000807306">
    <property type="component" value="Unassembled WGS sequence"/>
</dbReference>
<feature type="region of interest" description="Disordered" evidence="7">
    <location>
        <begin position="78"/>
        <end position="112"/>
    </location>
</feature>
<comment type="subcellular location">
    <subcellularLocation>
        <location evidence="1">Nucleus</location>
    </subcellularLocation>
</comment>
<keyword evidence="6" id="KW-0539">Nucleus</keyword>
<evidence type="ECO:0000256" key="2">
    <source>
        <dbReference type="ARBA" id="ARBA00006357"/>
    </source>
</evidence>
<proteinExistence type="inferred from homology"/>
<dbReference type="GO" id="GO:0004527">
    <property type="term" value="F:exonuclease activity"/>
    <property type="evidence" value="ECO:0007669"/>
    <property type="project" value="UniProtKB-KW"/>
</dbReference>
<dbReference type="SMART" id="SM00479">
    <property type="entry name" value="EXOIII"/>
    <property type="match status" value="1"/>
</dbReference>
<keyword evidence="5" id="KW-0269">Exonuclease</keyword>
<reference evidence="9" key="1">
    <citation type="submission" date="2020-11" db="EMBL/GenBank/DDBJ databases">
        <authorList>
            <consortium name="DOE Joint Genome Institute"/>
            <person name="Ahrendt S."/>
            <person name="Riley R."/>
            <person name="Andreopoulos W."/>
            <person name="Labutti K."/>
            <person name="Pangilinan J."/>
            <person name="Ruiz-Duenas F.J."/>
            <person name="Barrasa J.M."/>
            <person name="Sanchez-Garcia M."/>
            <person name="Camarero S."/>
            <person name="Miyauchi S."/>
            <person name="Serrano A."/>
            <person name="Linde D."/>
            <person name="Babiker R."/>
            <person name="Drula E."/>
            <person name="Ayuso-Fernandez I."/>
            <person name="Pacheco R."/>
            <person name="Padilla G."/>
            <person name="Ferreira P."/>
            <person name="Barriuso J."/>
            <person name="Kellner H."/>
            <person name="Castanera R."/>
            <person name="Alfaro M."/>
            <person name="Ramirez L."/>
            <person name="Pisabarro A.G."/>
            <person name="Kuo A."/>
            <person name="Tritt A."/>
            <person name="Lipzen A."/>
            <person name="He G."/>
            <person name="Yan M."/>
            <person name="Ng V."/>
            <person name="Cullen D."/>
            <person name="Martin F."/>
            <person name="Rosso M.-N."/>
            <person name="Henrissat B."/>
            <person name="Hibbett D."/>
            <person name="Martinez A.T."/>
            <person name="Grigoriev I.V."/>
        </authorList>
    </citation>
    <scope>NUCLEOTIDE SEQUENCE</scope>
    <source>
        <strain evidence="9">CBS 506.95</strain>
    </source>
</reference>
<gene>
    <name evidence="9" type="ORF">CPB83DRAFT_843889</name>
</gene>
<evidence type="ECO:0000256" key="7">
    <source>
        <dbReference type="SAM" id="MobiDB-lite"/>
    </source>
</evidence>
<dbReference type="FunFam" id="3.30.420.10:FF:000031">
    <property type="entry name" value="RNA exonuclease 1"/>
    <property type="match status" value="1"/>
</dbReference>
<evidence type="ECO:0000256" key="5">
    <source>
        <dbReference type="ARBA" id="ARBA00022839"/>
    </source>
</evidence>
<dbReference type="SUPFAM" id="SSF53098">
    <property type="entry name" value="Ribonuclease H-like"/>
    <property type="match status" value="1"/>
</dbReference>
<comment type="caution">
    <text evidence="9">The sequence shown here is derived from an EMBL/GenBank/DDBJ whole genome shotgun (WGS) entry which is preliminary data.</text>
</comment>